<dbReference type="Pfam" id="PF01636">
    <property type="entry name" value="APH"/>
    <property type="match status" value="1"/>
</dbReference>
<name>A0ABV7NWC4_9PSEU</name>
<evidence type="ECO:0000313" key="2">
    <source>
        <dbReference type="EMBL" id="MFC3450904.1"/>
    </source>
</evidence>
<protein>
    <submittedName>
        <fullName evidence="2">Phosphotransferase family protein</fullName>
    </submittedName>
</protein>
<accession>A0ABV7NWC4</accession>
<dbReference type="RefSeq" id="WP_378239642.1">
    <property type="nucleotide sequence ID" value="NZ_JBHRWK010000021.1"/>
</dbReference>
<evidence type="ECO:0000313" key="3">
    <source>
        <dbReference type="Proteomes" id="UP001595645"/>
    </source>
</evidence>
<comment type="caution">
    <text evidence="2">The sequence shown here is derived from an EMBL/GenBank/DDBJ whole genome shotgun (WGS) entry which is preliminary data.</text>
</comment>
<dbReference type="InterPro" id="IPR002575">
    <property type="entry name" value="Aminoglycoside_PTrfase"/>
</dbReference>
<gene>
    <name evidence="2" type="ORF">ACFOSH_15855</name>
</gene>
<sequence length="298" mass="32475">MLHTWNDLPRTVCAAIEVETGPVNRVEVPAAGRNSDFAATLHTQRGTVFCKGIVDAGGTRGSMHRREADVASYLPPAVVPSLLWRVETDGWLMLGYHHIAGHHADLSPGSKDLPLVADAVSTLARELADSAAPGVPALSEKMAWMAGWRRLRHQPPAELDQWSRERLDVLVELEAEGIESVAGTSLIHTDLHQLNILVGDDRAWVIDWAWSRTGAAWIDAAHLVVRLIGQGHSPEAAEQWAGTTSAWHSASPEALTAFSAALLGMWTYLQHTDPLPMRAGLAAAARRWTEYRLVLGRA</sequence>
<dbReference type="Gene3D" id="3.90.1200.10">
    <property type="match status" value="1"/>
</dbReference>
<dbReference type="SUPFAM" id="SSF56112">
    <property type="entry name" value="Protein kinase-like (PK-like)"/>
    <property type="match status" value="1"/>
</dbReference>
<evidence type="ECO:0000259" key="1">
    <source>
        <dbReference type="Pfam" id="PF01636"/>
    </source>
</evidence>
<dbReference type="InterPro" id="IPR011009">
    <property type="entry name" value="Kinase-like_dom_sf"/>
</dbReference>
<feature type="domain" description="Aminoglycoside phosphotransferase" evidence="1">
    <location>
        <begin position="66"/>
        <end position="248"/>
    </location>
</feature>
<dbReference type="EMBL" id="JBHRWK010000021">
    <property type="protein sequence ID" value="MFC3450904.1"/>
    <property type="molecule type" value="Genomic_DNA"/>
</dbReference>
<dbReference type="Proteomes" id="UP001595645">
    <property type="component" value="Unassembled WGS sequence"/>
</dbReference>
<keyword evidence="3" id="KW-1185">Reference proteome</keyword>
<organism evidence="2 3">
    <name type="scientific">Amycolatopsis speibonae</name>
    <dbReference type="NCBI Taxonomy" id="1450224"/>
    <lineage>
        <taxon>Bacteria</taxon>
        <taxon>Bacillati</taxon>
        <taxon>Actinomycetota</taxon>
        <taxon>Actinomycetes</taxon>
        <taxon>Pseudonocardiales</taxon>
        <taxon>Pseudonocardiaceae</taxon>
        <taxon>Amycolatopsis</taxon>
    </lineage>
</organism>
<reference evidence="3" key="1">
    <citation type="journal article" date="2019" name="Int. J. Syst. Evol. Microbiol.">
        <title>The Global Catalogue of Microorganisms (GCM) 10K type strain sequencing project: providing services to taxonomists for standard genome sequencing and annotation.</title>
        <authorList>
            <consortium name="The Broad Institute Genomics Platform"/>
            <consortium name="The Broad Institute Genome Sequencing Center for Infectious Disease"/>
            <person name="Wu L."/>
            <person name="Ma J."/>
        </authorList>
    </citation>
    <scope>NUCLEOTIDE SEQUENCE [LARGE SCALE GENOMIC DNA]</scope>
    <source>
        <strain evidence="3">CGMCC 4.7676</strain>
    </source>
</reference>
<proteinExistence type="predicted"/>